<feature type="transmembrane region" description="Helical" evidence="1">
    <location>
        <begin position="12"/>
        <end position="36"/>
    </location>
</feature>
<organism evidence="2">
    <name type="scientific">Salinispirillum sp. LH 10-3-1</name>
    <dbReference type="NCBI Taxonomy" id="2952525"/>
    <lineage>
        <taxon>Bacteria</taxon>
        <taxon>Pseudomonadati</taxon>
        <taxon>Pseudomonadota</taxon>
        <taxon>Gammaproteobacteria</taxon>
        <taxon>Oceanospirillales</taxon>
        <taxon>Saccharospirillaceae</taxon>
        <taxon>Salinispirillum</taxon>
    </lineage>
</organism>
<keyword evidence="1" id="KW-1133">Transmembrane helix</keyword>
<feature type="transmembrane region" description="Helical" evidence="1">
    <location>
        <begin position="61"/>
        <end position="84"/>
    </location>
</feature>
<dbReference type="RefSeq" id="WP_304996007.1">
    <property type="nucleotide sequence ID" value="NZ_CP101717.1"/>
</dbReference>
<dbReference type="AlphaFoldDB" id="A0AB38YH92"/>
<name>A0AB38YH92_9GAMM</name>
<keyword evidence="1" id="KW-0472">Membrane</keyword>
<feature type="transmembrane region" description="Helical" evidence="1">
    <location>
        <begin position="171"/>
        <end position="195"/>
    </location>
</feature>
<proteinExistence type="predicted"/>
<feature type="transmembrane region" description="Helical" evidence="1">
    <location>
        <begin position="140"/>
        <end position="164"/>
    </location>
</feature>
<feature type="transmembrane region" description="Helical" evidence="1">
    <location>
        <begin position="201"/>
        <end position="221"/>
    </location>
</feature>
<protein>
    <submittedName>
        <fullName evidence="2">DUF4386 domain-containing protein</fullName>
    </submittedName>
</protein>
<dbReference type="EMBL" id="CP101717">
    <property type="protein sequence ID" value="WLD58721.1"/>
    <property type="molecule type" value="Genomic_DNA"/>
</dbReference>
<sequence length="236" mass="25619">MLNSKVSIDQKRAAIIAAVALLAMGVLAPIAFFVVLEPIQATGDTVAQINLLQASEAMFRISILIFFVVAVLDIVLAWALHGFFSPANSHLSLLAAWFRLVYTAALLFATASLVEVLSLLQAPAPNSPEWRLLVQHTFNGFFTVFNFGLGIFGFHLIVLGYLIIRTNLLPSLLGALVVIAGLGYLIDTLGSVLLAQYGLNIASITFIGEVLLIGWLLWWGLKRAIRADDARREATS</sequence>
<evidence type="ECO:0000313" key="2">
    <source>
        <dbReference type="EMBL" id="WLD58721.1"/>
    </source>
</evidence>
<dbReference type="InterPro" id="IPR025495">
    <property type="entry name" value="DUF4386"/>
</dbReference>
<dbReference type="Pfam" id="PF14329">
    <property type="entry name" value="DUF4386"/>
    <property type="match status" value="1"/>
</dbReference>
<gene>
    <name evidence="2" type="ORF">NFC81_02725</name>
</gene>
<keyword evidence="1" id="KW-0812">Transmembrane</keyword>
<feature type="transmembrane region" description="Helical" evidence="1">
    <location>
        <begin position="96"/>
        <end position="120"/>
    </location>
</feature>
<reference evidence="2" key="1">
    <citation type="submission" date="2022-07" db="EMBL/GenBank/DDBJ databases">
        <title>Complete genome sequence of Salinispirillum sp. LH10-3-1 capable of multiple carbohydrate inversion isolated from a soda lake.</title>
        <authorList>
            <person name="Liu J."/>
            <person name="Zhai Y."/>
            <person name="Zhang H."/>
            <person name="Yang H."/>
            <person name="Qu J."/>
            <person name="Li J."/>
        </authorList>
    </citation>
    <scope>NUCLEOTIDE SEQUENCE</scope>
    <source>
        <strain evidence="2">LH 10-3-1</strain>
    </source>
</reference>
<accession>A0AB38YH92</accession>
<evidence type="ECO:0000256" key="1">
    <source>
        <dbReference type="SAM" id="Phobius"/>
    </source>
</evidence>